<comment type="subcellular location">
    <subcellularLocation>
        <location evidence="5">Nucleus</location>
    </subcellularLocation>
</comment>
<dbReference type="GO" id="GO:0004843">
    <property type="term" value="F:cysteine-type deubiquitinase activity"/>
    <property type="evidence" value="ECO:0007669"/>
    <property type="project" value="UniProtKB-EC"/>
</dbReference>
<dbReference type="Pfam" id="PF05011">
    <property type="entry name" value="DBR1"/>
    <property type="match status" value="1"/>
</dbReference>
<dbReference type="GO" id="GO:0008270">
    <property type="term" value="F:zinc ion binding"/>
    <property type="evidence" value="ECO:0007669"/>
    <property type="project" value="UniProtKB-KW"/>
</dbReference>
<dbReference type="Gramene" id="OMO61556">
    <property type="protein sequence ID" value="OMO61556"/>
    <property type="gene ID" value="CCACVL1_23428"/>
</dbReference>
<evidence type="ECO:0000256" key="8">
    <source>
        <dbReference type="ARBA" id="ARBA00012759"/>
    </source>
</evidence>
<dbReference type="Pfam" id="PF00149">
    <property type="entry name" value="Metallophos"/>
    <property type="match status" value="1"/>
</dbReference>
<sequence length="851" mass="97195">MKIAIEGCMHGDLDKVYETIKFIENARNIKIDLLLCCGDFQAVRNEKDMESLHVPHKYKEMKSFWKYYAGLEVAPVPTIFIGGNHEASNYLWELYYGGWAAHNIYFLGFAGVVKFGNIRIGGLSGIYKAYDYHKGHHERPPYNEKTINSVYHVREYDVHKLMQVKEPIDIFLSHDWPLGIADCGDSKALVRQKRHFEDEIQKGILGSKPAAQLLEKLKPSYWFSAHLHCKFSALVQHEGGQVTKFLALDKCLPGRSFLQIVDIESDPGPYELQYDEEWLAITRKFNCVLPLTMNHGNFRNTQLDMQDCRQWVRNRLEVRGAKPCDFSQTVPPYNPSHPDSNTTFSGCPRNPQTVSFLELLELPYVLDNASESRELANSPAPLTHRGKNYDYNEDIPIDDVDEPEDDAEVYDPDFDKVVVSKQVKDLPVGTSNGFELCSSGRSSKRRRLDSGIELDLKKSKQLISMRDRRAKSCYPLGLRGLNNLGSTCFMNSVLQALLHVPPLRNYFLSDRHNRDQCKKRSGEKLCLLCDIDAISSAMFSGDRTPYSPAQFLYSWWQHSSNSASYEEQDAHEFFISVLDGIHEKDSKVRNPSKGDGDCLCIAHRAFSGLLRSDVTCTTCGFTSTTYDPCVDISLNLDTRNLSAADLANKPVKSNENMDVSTLSGCLNLFTRAERLGSDQKLHCQNCQELRDSTKQLSIKRLPLVLCLHIKRFEHSLVRKMSRKIDRYLQFPFSLDMTPYLSSSIIRSRFGNRIFTFEYDNSDSSAQYEISAVIAHSGMLESGHYVTYLRLKNQWYKCDDAWISEVDEGIVRASQCYMLFYVQKTLYHKANEDISCVRISPRRDPFVSTGCC</sequence>
<protein>
    <recommendedName>
        <fullName evidence="8">ubiquitinyl hydrolase 1</fullName>
        <ecNumber evidence="8">3.4.19.12</ecNumber>
    </recommendedName>
</protein>
<evidence type="ECO:0000313" key="22">
    <source>
        <dbReference type="Proteomes" id="UP000188268"/>
    </source>
</evidence>
<dbReference type="InterPro" id="IPR004843">
    <property type="entry name" value="Calcineurin-like_PHP"/>
</dbReference>
<keyword evidence="15" id="KW-0788">Thiol protease</keyword>
<dbReference type="Gene3D" id="3.90.70.10">
    <property type="entry name" value="Cysteine proteinases"/>
    <property type="match status" value="1"/>
</dbReference>
<evidence type="ECO:0000256" key="7">
    <source>
        <dbReference type="ARBA" id="ARBA00009085"/>
    </source>
</evidence>
<evidence type="ECO:0000256" key="12">
    <source>
        <dbReference type="ARBA" id="ARBA00022771"/>
    </source>
</evidence>
<dbReference type="PROSITE" id="PS00972">
    <property type="entry name" value="USP_1"/>
    <property type="match status" value="1"/>
</dbReference>
<keyword evidence="9" id="KW-0507">mRNA processing</keyword>
<reference evidence="21 22" key="1">
    <citation type="submission" date="2013-09" db="EMBL/GenBank/DDBJ databases">
        <title>Corchorus capsularis genome sequencing.</title>
        <authorList>
            <person name="Alam M."/>
            <person name="Haque M.S."/>
            <person name="Islam M.S."/>
            <person name="Emdad E.M."/>
            <person name="Islam M.M."/>
            <person name="Ahmed B."/>
            <person name="Halim A."/>
            <person name="Hossen Q.M.M."/>
            <person name="Hossain M.Z."/>
            <person name="Ahmed R."/>
            <person name="Khan M.M."/>
            <person name="Islam R."/>
            <person name="Rashid M.M."/>
            <person name="Khan S.A."/>
            <person name="Rahman M.S."/>
            <person name="Alam M."/>
        </authorList>
    </citation>
    <scope>NUCLEOTIDE SEQUENCE [LARGE SCALE GENOMIC DNA]</scope>
    <source>
        <strain evidence="22">cv. CVL-1</strain>
        <tissue evidence="21">Whole seedling</tissue>
    </source>
</reference>
<dbReference type="FunFam" id="3.60.21.10:FF:000035">
    <property type="entry name" value="Lariat debranching enzyme"/>
    <property type="match status" value="1"/>
</dbReference>
<evidence type="ECO:0000256" key="10">
    <source>
        <dbReference type="ARBA" id="ARBA00022670"/>
    </source>
</evidence>
<dbReference type="Pfam" id="PF00443">
    <property type="entry name" value="UCH"/>
    <property type="match status" value="1"/>
</dbReference>
<comment type="cofactor">
    <cofactor evidence="2">
        <name>Mn(2+)</name>
        <dbReference type="ChEBI" id="CHEBI:29035"/>
    </cofactor>
</comment>
<dbReference type="GO" id="GO:0070461">
    <property type="term" value="C:SAGA-type complex"/>
    <property type="evidence" value="ECO:0007669"/>
    <property type="project" value="UniProtKB-ARBA"/>
</dbReference>
<name>A0A1R3GU22_COCAP</name>
<keyword evidence="19" id="KW-0539">Nucleus</keyword>
<dbReference type="Proteomes" id="UP000188268">
    <property type="component" value="Unassembled WGS sequence"/>
</dbReference>
<dbReference type="SUPFAM" id="SSF54001">
    <property type="entry name" value="Cysteine proteinases"/>
    <property type="match status" value="1"/>
</dbReference>
<dbReference type="GO" id="GO:0016579">
    <property type="term" value="P:protein deubiquitination"/>
    <property type="evidence" value="ECO:0007669"/>
    <property type="project" value="InterPro"/>
</dbReference>
<evidence type="ECO:0000256" key="18">
    <source>
        <dbReference type="ARBA" id="ARBA00023211"/>
    </source>
</evidence>
<evidence type="ECO:0000256" key="1">
    <source>
        <dbReference type="ARBA" id="ARBA00000707"/>
    </source>
</evidence>
<comment type="catalytic activity">
    <reaction evidence="1">
        <text>Thiol-dependent hydrolysis of ester, thioester, amide, peptide and isopeptide bonds formed by the C-terminal Gly of ubiquitin (a 76-residue protein attached to proteins as an intracellular targeting signal).</text>
        <dbReference type="EC" id="3.4.19.12"/>
    </reaction>
</comment>
<evidence type="ECO:0000256" key="4">
    <source>
        <dbReference type="ARBA" id="ARBA00001954"/>
    </source>
</evidence>
<organism evidence="21 22">
    <name type="scientific">Corchorus capsularis</name>
    <name type="common">Jute</name>
    <dbReference type="NCBI Taxonomy" id="210143"/>
    <lineage>
        <taxon>Eukaryota</taxon>
        <taxon>Viridiplantae</taxon>
        <taxon>Streptophyta</taxon>
        <taxon>Embryophyta</taxon>
        <taxon>Tracheophyta</taxon>
        <taxon>Spermatophyta</taxon>
        <taxon>Magnoliopsida</taxon>
        <taxon>eudicotyledons</taxon>
        <taxon>Gunneridae</taxon>
        <taxon>Pentapetalae</taxon>
        <taxon>rosids</taxon>
        <taxon>malvids</taxon>
        <taxon>Malvales</taxon>
        <taxon>Malvaceae</taxon>
        <taxon>Grewioideae</taxon>
        <taxon>Apeibeae</taxon>
        <taxon>Corchorus</taxon>
    </lineage>
</organism>
<dbReference type="InterPro" id="IPR028889">
    <property type="entry name" value="USP"/>
</dbReference>
<evidence type="ECO:0000256" key="15">
    <source>
        <dbReference type="ARBA" id="ARBA00022807"/>
    </source>
</evidence>
<evidence type="ECO:0000256" key="3">
    <source>
        <dbReference type="ARBA" id="ARBA00001947"/>
    </source>
</evidence>
<dbReference type="FunFam" id="3.90.70.10:FF:000089">
    <property type="entry name" value="Ubiquitinyl hydrolase 1"/>
    <property type="match status" value="1"/>
</dbReference>
<dbReference type="STRING" id="210143.A0A1R3GU22"/>
<comment type="similarity">
    <text evidence="7">Belongs to the peptidase C19 family.</text>
</comment>
<dbReference type="PANTHER" id="PTHR12849">
    <property type="entry name" value="RNA LARIAT DEBRANCHING ENZYME"/>
    <property type="match status" value="1"/>
</dbReference>
<dbReference type="EMBL" id="AWWV01013425">
    <property type="protein sequence ID" value="OMO61556.1"/>
    <property type="molecule type" value="Genomic_DNA"/>
</dbReference>
<keyword evidence="12" id="KW-0863">Zinc-finger</keyword>
<dbReference type="EC" id="3.4.19.12" evidence="8"/>
<gene>
    <name evidence="21" type="ORF">CCACVL1_23428</name>
</gene>
<keyword evidence="10" id="KW-0645">Protease</keyword>
<keyword evidence="17" id="KW-0408">Iron</keyword>
<comment type="caution">
    <text evidence="21">The sequence shown here is derived from an EMBL/GenBank/DDBJ whole genome shotgun (WGS) entry which is preliminary data.</text>
</comment>
<evidence type="ECO:0000259" key="20">
    <source>
        <dbReference type="PROSITE" id="PS50235"/>
    </source>
</evidence>
<dbReference type="GO" id="GO:0005634">
    <property type="term" value="C:nucleus"/>
    <property type="evidence" value="ECO:0007669"/>
    <property type="project" value="UniProtKB-SubCell"/>
</dbReference>
<dbReference type="CDD" id="cd02660">
    <property type="entry name" value="Peptidase_C19D"/>
    <property type="match status" value="1"/>
</dbReference>
<dbReference type="OrthoDB" id="47475at2759"/>
<evidence type="ECO:0000256" key="11">
    <source>
        <dbReference type="ARBA" id="ARBA00022723"/>
    </source>
</evidence>
<evidence type="ECO:0000256" key="17">
    <source>
        <dbReference type="ARBA" id="ARBA00023004"/>
    </source>
</evidence>
<dbReference type="InterPro" id="IPR041816">
    <property type="entry name" value="Dbr1_N"/>
</dbReference>
<dbReference type="AlphaFoldDB" id="A0A1R3GU22"/>
<evidence type="ECO:0000256" key="2">
    <source>
        <dbReference type="ARBA" id="ARBA00001936"/>
    </source>
</evidence>
<proteinExistence type="inferred from homology"/>
<dbReference type="InterPro" id="IPR018200">
    <property type="entry name" value="USP_CS"/>
</dbReference>
<keyword evidence="14 21" id="KW-0378">Hydrolase</keyword>
<evidence type="ECO:0000256" key="19">
    <source>
        <dbReference type="ARBA" id="ARBA00023242"/>
    </source>
</evidence>
<evidence type="ECO:0000256" key="6">
    <source>
        <dbReference type="ARBA" id="ARBA00006045"/>
    </source>
</evidence>
<comment type="similarity">
    <text evidence="6">Belongs to the lariat debranching enzyme family.</text>
</comment>
<keyword evidence="22" id="KW-1185">Reference proteome</keyword>
<evidence type="ECO:0000313" key="21">
    <source>
        <dbReference type="EMBL" id="OMO61556.1"/>
    </source>
</evidence>
<evidence type="ECO:0000256" key="9">
    <source>
        <dbReference type="ARBA" id="ARBA00022664"/>
    </source>
</evidence>
<dbReference type="GO" id="GO:0006508">
    <property type="term" value="P:proteolysis"/>
    <property type="evidence" value="ECO:0007669"/>
    <property type="project" value="UniProtKB-KW"/>
</dbReference>
<dbReference type="InterPro" id="IPR007708">
    <property type="entry name" value="DBR1_C"/>
</dbReference>
<keyword evidence="18" id="KW-0464">Manganese</keyword>
<evidence type="ECO:0000256" key="13">
    <source>
        <dbReference type="ARBA" id="ARBA00022786"/>
    </source>
</evidence>
<dbReference type="GO" id="GO:0000398">
    <property type="term" value="P:mRNA splicing, via spliceosome"/>
    <property type="evidence" value="ECO:0007669"/>
    <property type="project" value="TreeGrafter"/>
</dbReference>
<evidence type="ECO:0000256" key="5">
    <source>
        <dbReference type="ARBA" id="ARBA00004123"/>
    </source>
</evidence>
<comment type="cofactor">
    <cofactor evidence="3">
        <name>Zn(2+)</name>
        <dbReference type="ChEBI" id="CHEBI:29105"/>
    </cofactor>
</comment>
<dbReference type="CDD" id="cd00844">
    <property type="entry name" value="MPP_Dbr1_N"/>
    <property type="match status" value="1"/>
</dbReference>
<dbReference type="Gene3D" id="3.60.21.10">
    <property type="match status" value="1"/>
</dbReference>
<dbReference type="InterPro" id="IPR029052">
    <property type="entry name" value="Metallo-depent_PP-like"/>
</dbReference>
<evidence type="ECO:0000256" key="14">
    <source>
        <dbReference type="ARBA" id="ARBA00022801"/>
    </source>
</evidence>
<dbReference type="PROSITE" id="PS50235">
    <property type="entry name" value="USP_3"/>
    <property type="match status" value="1"/>
</dbReference>
<accession>A0A1R3GU22</accession>
<dbReference type="InterPro" id="IPR038765">
    <property type="entry name" value="Papain-like_cys_pep_sf"/>
</dbReference>
<dbReference type="InterPro" id="IPR001394">
    <property type="entry name" value="Peptidase_C19_UCH"/>
</dbReference>
<dbReference type="SMART" id="SM01124">
    <property type="entry name" value="DBR1"/>
    <property type="match status" value="1"/>
</dbReference>
<evidence type="ECO:0000256" key="16">
    <source>
        <dbReference type="ARBA" id="ARBA00022833"/>
    </source>
</evidence>
<dbReference type="PANTHER" id="PTHR12849:SF0">
    <property type="entry name" value="LARIAT DEBRANCHING ENZYME"/>
    <property type="match status" value="1"/>
</dbReference>
<keyword evidence="13" id="KW-0833">Ubl conjugation pathway</keyword>
<keyword evidence="11" id="KW-0479">Metal-binding</keyword>
<dbReference type="SUPFAM" id="SSF56300">
    <property type="entry name" value="Metallo-dependent phosphatases"/>
    <property type="match status" value="1"/>
</dbReference>
<dbReference type="GO" id="GO:0008419">
    <property type="term" value="F:RNA lariat debranching enzyme activity"/>
    <property type="evidence" value="ECO:0007669"/>
    <property type="project" value="UniProtKB-ARBA"/>
</dbReference>
<feature type="domain" description="USP" evidence="20">
    <location>
        <begin position="479"/>
        <end position="823"/>
    </location>
</feature>
<comment type="cofactor">
    <cofactor evidence="4">
        <name>Fe(2+)</name>
        <dbReference type="ChEBI" id="CHEBI:29033"/>
    </cofactor>
</comment>
<keyword evidence="16" id="KW-0862">Zinc</keyword>